<sequence length="41" mass="4550">MRGGPNGDLSLSHARLNFAVYGACHPRYQESVRAPRPEELP</sequence>
<organism evidence="2 3">
    <name type="scientific">Micromonospora phaseoli</name>
    <dbReference type="NCBI Taxonomy" id="1144548"/>
    <lineage>
        <taxon>Bacteria</taxon>
        <taxon>Bacillati</taxon>
        <taxon>Actinomycetota</taxon>
        <taxon>Actinomycetes</taxon>
        <taxon>Micromonosporales</taxon>
        <taxon>Micromonosporaceae</taxon>
        <taxon>Micromonospora</taxon>
    </lineage>
</organism>
<proteinExistence type="predicted"/>
<accession>A0A1H6RKY9</accession>
<protein>
    <submittedName>
        <fullName evidence="2">Cysteine-rich CPCC</fullName>
    </submittedName>
</protein>
<evidence type="ECO:0000259" key="1">
    <source>
        <dbReference type="Pfam" id="PF14206"/>
    </source>
</evidence>
<dbReference type="EMBL" id="FNYV01000001">
    <property type="protein sequence ID" value="SEI56478.1"/>
    <property type="molecule type" value="Genomic_DNA"/>
</dbReference>
<dbReference type="InterPro" id="IPR025983">
    <property type="entry name" value="Cys_rich_CPCC"/>
</dbReference>
<dbReference type="AlphaFoldDB" id="A0A1H6RKY9"/>
<gene>
    <name evidence="2" type="ORF">SAMN05443287_101298</name>
</gene>
<keyword evidence="3" id="KW-1185">Reference proteome</keyword>
<dbReference type="Proteomes" id="UP000198707">
    <property type="component" value="Unassembled WGS sequence"/>
</dbReference>
<feature type="domain" description="Cysteine-rich CPCC" evidence="1">
    <location>
        <begin position="1"/>
        <end position="39"/>
    </location>
</feature>
<evidence type="ECO:0000313" key="3">
    <source>
        <dbReference type="Proteomes" id="UP000198707"/>
    </source>
</evidence>
<dbReference type="STRING" id="1144548.SAMN05443287_101298"/>
<reference evidence="3" key="1">
    <citation type="submission" date="2016-10" db="EMBL/GenBank/DDBJ databases">
        <authorList>
            <person name="Varghese N."/>
            <person name="Submissions S."/>
        </authorList>
    </citation>
    <scope>NUCLEOTIDE SEQUENCE [LARGE SCALE GENOMIC DNA]</scope>
    <source>
        <strain evidence="3">CGMCC 4.7038</strain>
    </source>
</reference>
<name>A0A1H6RKY9_9ACTN</name>
<dbReference type="Pfam" id="PF14206">
    <property type="entry name" value="Cys_rich_CPCC"/>
    <property type="match status" value="1"/>
</dbReference>
<evidence type="ECO:0000313" key="2">
    <source>
        <dbReference type="EMBL" id="SEI56478.1"/>
    </source>
</evidence>